<keyword evidence="2" id="KW-0812">Transmembrane</keyword>
<sequence>MCVILVQFCCFPIYDCSILSREGIKKPKVIVESVKSDTIYTPLWINDFCNNMELKKSIFSRYYLSDARLNSVLRMTDKELQDTTEIVMKFVNSLYGDSIAQQLGLTNNNSVNPEEALRKWNIKDYMAMGNAYPYNCVFNLMENAPLRSSDPRLVKLGFGNFSQNTFQTNTSSSTNSIGKNRTVDKVGYCHHLNVSKINKETQSTDKIPVKNENNYKGKPLVSLEVTTFANGKLAKMNCLNKTNESSIQKTKLFFTFTEYQKLLNVLHKIAAARTESASSQKPMDIIENRCNVCFNFNTNCNRNVNYTNNTVQTNYKGNVENTFAYTNTTETSKLICEKKNESMSHNQKYCMSTYTSPETKANVCRPNLTNVYPVNESKEKYKPSNHSDLLGCNERCPKTRITLSNQKSKPSHLYDYEGNKENLQQNKLFTKRVVSRPFQNCYEHNDFVECKDFDSFQLSMRQQINSKHNKKIAVTKKNKNLESEKNKIQSGSVQKKNKVLTTQSRNVQVIPLAPITTTTVKSQRTNKKKNCRDSKDSDINNIIGDEFLENTMDVIDWIEKNSDTLNTVQWCKSVKEIKNDLLKGIDEKENNNESENKPLTDKTGTKKKSYFNDNKRSTQTDEKANPDIKKENHENKILKENVTQPNNNTAQFSQISYEDKIVLGKNQIAIPSTEAEKNKNETEHENNSNKSNSICDQIKTTPKPEDGTEHQKSCDSAEGTDLLPNSNEDNNQKAYPYNLRKRKPVVYFYPSGTIQYFTYHVGNALLILVFRRIVPNRECKRAKTRNNNKKETN</sequence>
<accession>A0A1W4WWB8</accession>
<evidence type="ECO:0000313" key="4">
    <source>
        <dbReference type="RefSeq" id="XP_018324807.1"/>
    </source>
</evidence>
<dbReference type="KEGG" id="apln:108736750"/>
<feature type="compositionally biased region" description="Basic and acidic residues" evidence="1">
    <location>
        <begin position="674"/>
        <end position="687"/>
    </location>
</feature>
<feature type="compositionally biased region" description="Polar residues" evidence="1">
    <location>
        <begin position="723"/>
        <end position="733"/>
    </location>
</feature>
<reference evidence="4" key="1">
    <citation type="submission" date="2025-08" db="UniProtKB">
        <authorList>
            <consortium name="RefSeq"/>
        </authorList>
    </citation>
    <scope>IDENTIFICATION</scope>
    <source>
        <tissue evidence="4">Entire body</tissue>
    </source>
</reference>
<feature type="transmembrane region" description="Helical" evidence="2">
    <location>
        <begin position="756"/>
        <end position="774"/>
    </location>
</feature>
<feature type="compositionally biased region" description="Basic and acidic residues" evidence="1">
    <location>
        <begin position="613"/>
        <end position="639"/>
    </location>
</feature>
<dbReference type="GeneID" id="108736750"/>
<evidence type="ECO:0000256" key="2">
    <source>
        <dbReference type="SAM" id="Phobius"/>
    </source>
</evidence>
<keyword evidence="3" id="KW-1185">Reference proteome</keyword>
<proteinExistence type="predicted"/>
<dbReference type="RefSeq" id="XP_018324807.1">
    <property type="nucleotide sequence ID" value="XM_018469305.2"/>
</dbReference>
<protein>
    <submittedName>
        <fullName evidence="4">Uncharacterized protein LOC108736750 isoform X1</fullName>
    </submittedName>
</protein>
<keyword evidence="2" id="KW-0472">Membrane</keyword>
<evidence type="ECO:0000313" key="3">
    <source>
        <dbReference type="Proteomes" id="UP000192223"/>
    </source>
</evidence>
<name>A0A1W4WWB8_AGRPL</name>
<organism evidence="3 4">
    <name type="scientific">Agrilus planipennis</name>
    <name type="common">Emerald ash borer</name>
    <name type="synonym">Agrilus marcopoli</name>
    <dbReference type="NCBI Taxonomy" id="224129"/>
    <lineage>
        <taxon>Eukaryota</taxon>
        <taxon>Metazoa</taxon>
        <taxon>Ecdysozoa</taxon>
        <taxon>Arthropoda</taxon>
        <taxon>Hexapoda</taxon>
        <taxon>Insecta</taxon>
        <taxon>Pterygota</taxon>
        <taxon>Neoptera</taxon>
        <taxon>Endopterygota</taxon>
        <taxon>Coleoptera</taxon>
        <taxon>Polyphaga</taxon>
        <taxon>Elateriformia</taxon>
        <taxon>Buprestoidea</taxon>
        <taxon>Buprestidae</taxon>
        <taxon>Agrilinae</taxon>
        <taxon>Agrilus</taxon>
    </lineage>
</organism>
<dbReference type="InParanoid" id="A0A1W4WWB8"/>
<feature type="region of interest" description="Disordered" evidence="1">
    <location>
        <begin position="672"/>
        <end position="736"/>
    </location>
</feature>
<keyword evidence="2" id="KW-1133">Transmembrane helix</keyword>
<gene>
    <name evidence="4" type="primary">LOC108736750</name>
</gene>
<feature type="region of interest" description="Disordered" evidence="1">
    <location>
        <begin position="588"/>
        <end position="649"/>
    </location>
</feature>
<feature type="compositionally biased region" description="Basic and acidic residues" evidence="1">
    <location>
        <begin position="588"/>
        <end position="604"/>
    </location>
</feature>
<dbReference type="Proteomes" id="UP000192223">
    <property type="component" value="Unplaced"/>
</dbReference>
<dbReference type="AlphaFoldDB" id="A0A1W4WWB8"/>
<feature type="compositionally biased region" description="Basic and acidic residues" evidence="1">
    <location>
        <begin position="702"/>
        <end position="715"/>
    </location>
</feature>
<evidence type="ECO:0000256" key="1">
    <source>
        <dbReference type="SAM" id="MobiDB-lite"/>
    </source>
</evidence>